<dbReference type="PATRIC" id="fig|1321818.3.peg.1242"/>
<keyword evidence="2" id="KW-1185">Reference proteome</keyword>
<dbReference type="RefSeq" id="WP_021608063.1">
    <property type="nucleotide sequence ID" value="NZ_KE951848.1"/>
</dbReference>
<reference evidence="1 2" key="1">
    <citation type="submission" date="2013-08" db="EMBL/GenBank/DDBJ databases">
        <authorList>
            <person name="Weinstock G."/>
            <person name="Sodergren E."/>
            <person name="Wylie T."/>
            <person name="Fulton L."/>
            <person name="Fulton R."/>
            <person name="Fronick C."/>
            <person name="O'Laughlin M."/>
            <person name="Godfrey J."/>
            <person name="Miner T."/>
            <person name="Herter B."/>
            <person name="Appelbaum E."/>
            <person name="Cordes M."/>
            <person name="Lek S."/>
            <person name="Wollam A."/>
            <person name="Pepin K.H."/>
            <person name="Palsikar V.B."/>
            <person name="Mitreva M."/>
            <person name="Wilson R.K."/>
        </authorList>
    </citation>
    <scope>NUCLEOTIDE SEQUENCE [LARGE SCALE GENOMIC DNA]</scope>
    <source>
        <strain evidence="1 2">F0542</strain>
    </source>
</reference>
<dbReference type="EMBL" id="AWSE01000070">
    <property type="protein sequence ID" value="ERH24108.1"/>
    <property type="molecule type" value="Genomic_DNA"/>
</dbReference>
<dbReference type="HOGENOM" id="CLU_887487_0_0_11"/>
<proteinExistence type="predicted"/>
<organism evidence="1 2">
    <name type="scientific">Actinomyces johnsonii F0542</name>
    <dbReference type="NCBI Taxonomy" id="1321818"/>
    <lineage>
        <taxon>Bacteria</taxon>
        <taxon>Bacillati</taxon>
        <taxon>Actinomycetota</taxon>
        <taxon>Actinomycetes</taxon>
        <taxon>Actinomycetales</taxon>
        <taxon>Actinomycetaceae</taxon>
        <taxon>Actinomyces</taxon>
    </lineage>
</organism>
<sequence>MDLTTAWLKARVAADEALKTAVPPRRDDQWMVTYVDEPRFGWDWDGLERGFLAPVHEFNSQHPAGLRTLLLYLLLAGKEPQRRPSAQLIAAIECQYLSSIMLDVVANKHDLPRQDESLPLPPPVWVTVAYNLRQLGVLLAYEGEPALAPNDGTRLGEIFGEYLVRQGLARTVHLGVRRLSDELEYQWLLGYLSSAEPSASFELVGLTAVAVAGQPQAGTVLAAACRHLGAALRLEAISRSVLDAVGEKPVVSVEARLSEAALQVDADLATLAARQLSLALGFAKRSLPGAEQAILKFTRLVAPRLYATIGVNS</sequence>
<dbReference type="AlphaFoldDB" id="U1RWR3"/>
<comment type="caution">
    <text evidence="1">The sequence shown here is derived from an EMBL/GenBank/DDBJ whole genome shotgun (WGS) entry which is preliminary data.</text>
</comment>
<gene>
    <name evidence="1" type="ORF">HMPREF1979_01482</name>
</gene>
<dbReference type="Proteomes" id="UP000016536">
    <property type="component" value="Unassembled WGS sequence"/>
</dbReference>
<evidence type="ECO:0008006" key="3">
    <source>
        <dbReference type="Google" id="ProtNLM"/>
    </source>
</evidence>
<name>U1RWR3_9ACTO</name>
<protein>
    <recommendedName>
        <fullName evidence="3">Polyprenyl synthetase</fullName>
    </recommendedName>
</protein>
<evidence type="ECO:0000313" key="1">
    <source>
        <dbReference type="EMBL" id="ERH24108.1"/>
    </source>
</evidence>
<evidence type="ECO:0000313" key="2">
    <source>
        <dbReference type="Proteomes" id="UP000016536"/>
    </source>
</evidence>
<accession>U1RWR3</accession>